<keyword evidence="3" id="KW-1185">Reference proteome</keyword>
<gene>
    <name evidence="2" type="primary">C11orf42</name>
    <name evidence="2" type="ORF">BLAG_LOCUS18824</name>
</gene>
<organism evidence="2 3">
    <name type="scientific">Branchiostoma lanceolatum</name>
    <name type="common">Common lancelet</name>
    <name type="synonym">Amphioxus lanceolatum</name>
    <dbReference type="NCBI Taxonomy" id="7740"/>
    <lineage>
        <taxon>Eukaryota</taxon>
        <taxon>Metazoa</taxon>
        <taxon>Chordata</taxon>
        <taxon>Cephalochordata</taxon>
        <taxon>Leptocardii</taxon>
        <taxon>Amphioxiformes</taxon>
        <taxon>Branchiostomatidae</taxon>
        <taxon>Branchiostoma</taxon>
    </lineage>
</organism>
<evidence type="ECO:0000313" key="3">
    <source>
        <dbReference type="Proteomes" id="UP000838412"/>
    </source>
</evidence>
<feature type="compositionally biased region" description="Acidic residues" evidence="1">
    <location>
        <begin position="299"/>
        <end position="310"/>
    </location>
</feature>
<feature type="compositionally biased region" description="Basic and acidic residues" evidence="1">
    <location>
        <begin position="289"/>
        <end position="298"/>
    </location>
</feature>
<dbReference type="InterPro" id="IPR031366">
    <property type="entry name" value="DUF4663"/>
</dbReference>
<sequence>MDASLYDSLLGADVEHAWSLVGPQVVLGLLGNDAIAVSSLEQAAAFGLLAVFVKKVKPRSEKVIEKSGRFQLLGTLPDLCSPAPGGSKVAKAAPQKWAWFRCPYLLDMVSWRKEEPKEIHVRIQGVRKFSAQLTFTKGDLTLVPWLYGLQHERHVYVITDVFRADDVSLEVSVGGRTDRLVSAQQRLLAFKWKKYRLSRTRPGVLKEPWVPVRLCKYQSSEFILSRPHGHRREAGKGEGNGSERELLLRTKGASSEAQLASDDSAKWAVRLTKSAGALLEGSTSAEGSMRSREGHDLQVEDMEVEDLSLD</sequence>
<dbReference type="Proteomes" id="UP000838412">
    <property type="component" value="Chromosome 5"/>
</dbReference>
<dbReference type="Pfam" id="PF15668">
    <property type="entry name" value="DUF4663"/>
    <property type="match status" value="1"/>
</dbReference>
<dbReference type="PANTHER" id="PTHR36872">
    <property type="entry name" value="GENE 5901-RELATED"/>
    <property type="match status" value="1"/>
</dbReference>
<name>A0A8K0ESJ7_BRALA</name>
<protein>
    <submittedName>
        <fullName evidence="2">C11orf42 protein</fullName>
    </submittedName>
</protein>
<evidence type="ECO:0000313" key="2">
    <source>
        <dbReference type="EMBL" id="CAH1264464.1"/>
    </source>
</evidence>
<dbReference type="EMBL" id="OV696690">
    <property type="protein sequence ID" value="CAH1264464.1"/>
    <property type="molecule type" value="Genomic_DNA"/>
</dbReference>
<evidence type="ECO:0000256" key="1">
    <source>
        <dbReference type="SAM" id="MobiDB-lite"/>
    </source>
</evidence>
<dbReference type="PANTHER" id="PTHR36872:SF1">
    <property type="entry name" value="GENE 5901-RELATED"/>
    <property type="match status" value="1"/>
</dbReference>
<dbReference type="AlphaFoldDB" id="A0A8K0ESJ7"/>
<proteinExistence type="predicted"/>
<reference evidence="2" key="1">
    <citation type="submission" date="2022-01" db="EMBL/GenBank/DDBJ databases">
        <authorList>
            <person name="Braso-Vives M."/>
        </authorList>
    </citation>
    <scope>NUCLEOTIDE SEQUENCE</scope>
</reference>
<accession>A0A8K0ESJ7</accession>
<feature type="region of interest" description="Disordered" evidence="1">
    <location>
        <begin position="280"/>
        <end position="310"/>
    </location>
</feature>
<dbReference type="OrthoDB" id="10322377at2759"/>